<dbReference type="HOGENOM" id="CLU_703444_0_0_9"/>
<proteinExistence type="predicted"/>
<dbReference type="Pfam" id="PF07833">
    <property type="entry name" value="Cu_amine_oxidN1"/>
    <property type="match status" value="1"/>
</dbReference>
<feature type="domain" description="Copper amine oxidase-like N-terminal" evidence="1">
    <location>
        <begin position="286"/>
        <end position="391"/>
    </location>
</feature>
<dbReference type="SUPFAM" id="SSF55383">
    <property type="entry name" value="Copper amine oxidase, domain N"/>
    <property type="match status" value="2"/>
</dbReference>
<protein>
    <submittedName>
        <fullName evidence="2">Copper amine oxidase-like domain-containing protein</fullName>
    </submittedName>
</protein>
<dbReference type="KEGG" id="dru:Desru_2863"/>
<dbReference type="EMBL" id="CP002780">
    <property type="protein sequence ID" value="AEG61077.1"/>
    <property type="molecule type" value="Genomic_DNA"/>
</dbReference>
<accession>F6DSI7</accession>
<reference evidence="3" key="1">
    <citation type="submission" date="2011-05" db="EMBL/GenBank/DDBJ databases">
        <title>Complete sequence of Desulfotomaculum ruminis DSM 2154.</title>
        <authorList>
            <person name="Lucas S."/>
            <person name="Copeland A."/>
            <person name="Lapidus A."/>
            <person name="Cheng J.-F."/>
            <person name="Goodwin L."/>
            <person name="Pitluck S."/>
            <person name="Lu M."/>
            <person name="Detter J.C."/>
            <person name="Han C."/>
            <person name="Tapia R."/>
            <person name="Land M."/>
            <person name="Hauser L."/>
            <person name="Kyrpides N."/>
            <person name="Ivanova N."/>
            <person name="Mikhailova N."/>
            <person name="Pagani I."/>
            <person name="Stams A.J.M."/>
            <person name="Plugge C.M."/>
            <person name="Muyzer G."/>
            <person name="Kuever J."/>
            <person name="Parshina S.N."/>
            <person name="Ivanova A.E."/>
            <person name="Nazina T.N."/>
            <person name="Brambilla E."/>
            <person name="Spring S."/>
            <person name="Klenk H.-P."/>
            <person name="Woyke T."/>
        </authorList>
    </citation>
    <scope>NUCLEOTIDE SEQUENCE [LARGE SCALE GENOMIC DNA]</scope>
    <source>
        <strain evidence="3">ATCC 23193 / DSM 2154 / NCIB 8452 / DL</strain>
    </source>
</reference>
<evidence type="ECO:0000313" key="2">
    <source>
        <dbReference type="EMBL" id="AEG61077.1"/>
    </source>
</evidence>
<evidence type="ECO:0000259" key="1">
    <source>
        <dbReference type="Pfam" id="PF07833"/>
    </source>
</evidence>
<sequence length="392" mass="43533">MKRLLRILGIAGLILGLGLLSCPYGFAGETIFSPGYRVKTELDENQIGYNAVTATLVLPQGQDVSGIQEAGAAYNYLGIETANGNSLEIGVHKDLYDLPANRWSVFAGTNYHGAFEEYGSNEKWHNFRIMPWYQRGPDMLFPDGSTVTMTLRVEKDDEVVFEIPGFEIIRMKMPGANVEGRQQVFRRVTSLMTYEAGGFTKNNRWEAVSLQKPGESFVRWVPAPEQVHKSNNMDENDPGNSSIVVKTSLDYYPEIVDISGLTPKAPVPQGGPVTFKLGQRSYAVGERVIEMDAAPYSEQGRTFIPVRYLAESLGISDIQWDEETQRVTLNKGEQTAVLTVGSNQLETRGTPVTMDVGPQIRDGRVYLPARYVAEAFGRYAGWEPESQAVIIQ</sequence>
<dbReference type="PROSITE" id="PS51257">
    <property type="entry name" value="PROKAR_LIPOPROTEIN"/>
    <property type="match status" value="1"/>
</dbReference>
<organism evidence="2 3">
    <name type="scientific">Desulforamulus ruminis (strain ATCC 23193 / DSM 2154 / NCIMB 8452 / DL)</name>
    <name type="common">Desulfotomaculum ruminis</name>
    <dbReference type="NCBI Taxonomy" id="696281"/>
    <lineage>
        <taxon>Bacteria</taxon>
        <taxon>Bacillati</taxon>
        <taxon>Bacillota</taxon>
        <taxon>Clostridia</taxon>
        <taxon>Eubacteriales</taxon>
        <taxon>Peptococcaceae</taxon>
        <taxon>Desulforamulus</taxon>
    </lineage>
</organism>
<dbReference type="Gene3D" id="3.30.457.10">
    <property type="entry name" value="Copper amine oxidase-like, N-terminal domain"/>
    <property type="match status" value="2"/>
</dbReference>
<dbReference type="Proteomes" id="UP000009234">
    <property type="component" value="Chromosome"/>
</dbReference>
<dbReference type="eggNOG" id="COG1657">
    <property type="taxonomic scope" value="Bacteria"/>
</dbReference>
<name>F6DSI7_DESRL</name>
<keyword evidence="3" id="KW-1185">Reference proteome</keyword>
<dbReference type="InterPro" id="IPR036582">
    <property type="entry name" value="Mao_N_sf"/>
</dbReference>
<gene>
    <name evidence="2" type="ordered locus">Desru_2863</name>
</gene>
<evidence type="ECO:0000313" key="3">
    <source>
        <dbReference type="Proteomes" id="UP000009234"/>
    </source>
</evidence>
<dbReference type="InterPro" id="IPR012854">
    <property type="entry name" value="Cu_amine_oxidase-like_N"/>
</dbReference>
<reference evidence="2 3" key="2">
    <citation type="journal article" date="2012" name="Stand. Genomic Sci.">
        <title>Complete genome sequence of the sulfate-reducing firmicute Desulfotomaculum ruminis type strain (DL(T)).</title>
        <authorList>
            <person name="Spring S."/>
            <person name="Visser M."/>
            <person name="Lu M."/>
            <person name="Copeland A."/>
            <person name="Lapidus A."/>
            <person name="Lucas S."/>
            <person name="Cheng J.F."/>
            <person name="Han C."/>
            <person name="Tapia R."/>
            <person name="Goodwin L.A."/>
            <person name="Pitluck S."/>
            <person name="Ivanova N."/>
            <person name="Land M."/>
            <person name="Hauser L."/>
            <person name="Larimer F."/>
            <person name="Rohde M."/>
            <person name="Goker M."/>
            <person name="Detter J.C."/>
            <person name="Kyrpides N.C."/>
            <person name="Woyke T."/>
            <person name="Schaap P.J."/>
            <person name="Plugge C.M."/>
            <person name="Muyzer G."/>
            <person name="Kuever J."/>
            <person name="Pereira I.A."/>
            <person name="Parshina S.N."/>
            <person name="Bernier-Latmani R."/>
            <person name="Stams A.J."/>
            <person name="Klenk H.P."/>
        </authorList>
    </citation>
    <scope>NUCLEOTIDE SEQUENCE [LARGE SCALE GENOMIC DNA]</scope>
    <source>
        <strain evidence="3">ATCC 23193 / DSM 2154 / NCIB 8452 / DL</strain>
    </source>
</reference>
<dbReference type="STRING" id="696281.Desru_2863"/>
<dbReference type="AlphaFoldDB" id="F6DSI7"/>